<accession>L1K213</accession>
<organism evidence="2">
    <name type="scientific">Guillardia theta (strain CCMP2712)</name>
    <name type="common">Cryptophyte</name>
    <dbReference type="NCBI Taxonomy" id="905079"/>
    <lineage>
        <taxon>Eukaryota</taxon>
        <taxon>Cryptophyceae</taxon>
        <taxon>Pyrenomonadales</taxon>
        <taxon>Geminigeraceae</taxon>
        <taxon>Guillardia</taxon>
    </lineage>
</organism>
<gene>
    <name evidence="2" type="ORF">GUITHDRAFT_99512</name>
</gene>
<dbReference type="PaxDb" id="55529-EKX54861"/>
<evidence type="ECO:0000313" key="4">
    <source>
        <dbReference type="Proteomes" id="UP000011087"/>
    </source>
</evidence>
<evidence type="ECO:0000313" key="3">
    <source>
        <dbReference type="EnsemblProtists" id="EKX54861"/>
    </source>
</evidence>
<proteinExistence type="predicted"/>
<reference evidence="4" key="2">
    <citation type="submission" date="2012-11" db="EMBL/GenBank/DDBJ databases">
        <authorList>
            <person name="Kuo A."/>
            <person name="Curtis B.A."/>
            <person name="Tanifuji G."/>
            <person name="Burki F."/>
            <person name="Gruber A."/>
            <person name="Irimia M."/>
            <person name="Maruyama S."/>
            <person name="Arias M.C."/>
            <person name="Ball S.G."/>
            <person name="Gile G.H."/>
            <person name="Hirakawa Y."/>
            <person name="Hopkins J.F."/>
            <person name="Rensing S.A."/>
            <person name="Schmutz J."/>
            <person name="Symeonidi A."/>
            <person name="Elias M."/>
            <person name="Eveleigh R.J."/>
            <person name="Herman E.K."/>
            <person name="Klute M.J."/>
            <person name="Nakayama T."/>
            <person name="Obornik M."/>
            <person name="Reyes-Prieto A."/>
            <person name="Armbrust E.V."/>
            <person name="Aves S.J."/>
            <person name="Beiko R.G."/>
            <person name="Coutinho P."/>
            <person name="Dacks J.B."/>
            <person name="Durnford D.G."/>
            <person name="Fast N.M."/>
            <person name="Green B.R."/>
            <person name="Grisdale C."/>
            <person name="Hempe F."/>
            <person name="Henrissat B."/>
            <person name="Hoppner M.P."/>
            <person name="Ishida K.-I."/>
            <person name="Kim E."/>
            <person name="Koreny L."/>
            <person name="Kroth P.G."/>
            <person name="Liu Y."/>
            <person name="Malik S.-B."/>
            <person name="Maier U.G."/>
            <person name="McRose D."/>
            <person name="Mock T."/>
            <person name="Neilson J.A."/>
            <person name="Onodera N.T."/>
            <person name="Poole A.M."/>
            <person name="Pritham E.J."/>
            <person name="Richards T.A."/>
            <person name="Rocap G."/>
            <person name="Roy S.W."/>
            <person name="Sarai C."/>
            <person name="Schaack S."/>
            <person name="Shirato S."/>
            <person name="Slamovits C.H."/>
            <person name="Spencer D.F."/>
            <person name="Suzuki S."/>
            <person name="Worden A.Z."/>
            <person name="Zauner S."/>
            <person name="Barry K."/>
            <person name="Bell C."/>
            <person name="Bharti A.K."/>
            <person name="Crow J.A."/>
            <person name="Grimwood J."/>
            <person name="Kramer R."/>
            <person name="Lindquist E."/>
            <person name="Lucas S."/>
            <person name="Salamov A."/>
            <person name="McFadden G.I."/>
            <person name="Lane C.E."/>
            <person name="Keeling P.J."/>
            <person name="Gray M.W."/>
            <person name="Grigoriev I.V."/>
            <person name="Archibald J.M."/>
        </authorList>
    </citation>
    <scope>NUCLEOTIDE SEQUENCE</scope>
    <source>
        <strain evidence="4">CCMP2712</strain>
    </source>
</reference>
<feature type="chain" id="PRO_5008772216" evidence="1">
    <location>
        <begin position="22"/>
        <end position="311"/>
    </location>
</feature>
<keyword evidence="4" id="KW-1185">Reference proteome</keyword>
<dbReference type="Proteomes" id="UP000011087">
    <property type="component" value="Unassembled WGS sequence"/>
</dbReference>
<dbReference type="EMBL" id="JH992966">
    <property type="protein sequence ID" value="EKX54861.1"/>
    <property type="molecule type" value="Genomic_DNA"/>
</dbReference>
<dbReference type="GeneID" id="17311489"/>
<dbReference type="EnsemblProtists" id="EKX54861">
    <property type="protein sequence ID" value="EKX54861"/>
    <property type="gene ID" value="GUITHDRAFT_99512"/>
</dbReference>
<protein>
    <submittedName>
        <fullName evidence="2 3">Uncharacterized protein</fullName>
    </submittedName>
</protein>
<name>L1K213_GUITC</name>
<dbReference type="HOGENOM" id="CLU_895578_0_0_1"/>
<evidence type="ECO:0000256" key="1">
    <source>
        <dbReference type="SAM" id="SignalP"/>
    </source>
</evidence>
<keyword evidence="1" id="KW-0732">Signal</keyword>
<evidence type="ECO:0000313" key="2">
    <source>
        <dbReference type="EMBL" id="EKX54861.1"/>
    </source>
</evidence>
<feature type="signal peptide" evidence="1">
    <location>
        <begin position="1"/>
        <end position="21"/>
    </location>
</feature>
<dbReference type="AlphaFoldDB" id="L1K213"/>
<dbReference type="RefSeq" id="XP_005841841.1">
    <property type="nucleotide sequence ID" value="XM_005841784.1"/>
</dbReference>
<dbReference type="KEGG" id="gtt:GUITHDRAFT_99512"/>
<reference evidence="3" key="3">
    <citation type="submission" date="2015-06" db="UniProtKB">
        <authorList>
            <consortium name="EnsemblProtists"/>
        </authorList>
    </citation>
    <scope>IDENTIFICATION</scope>
</reference>
<reference evidence="2 4" key="1">
    <citation type="journal article" date="2012" name="Nature">
        <title>Algal genomes reveal evolutionary mosaicism and the fate of nucleomorphs.</title>
        <authorList>
            <consortium name="DOE Joint Genome Institute"/>
            <person name="Curtis B.A."/>
            <person name="Tanifuji G."/>
            <person name="Burki F."/>
            <person name="Gruber A."/>
            <person name="Irimia M."/>
            <person name="Maruyama S."/>
            <person name="Arias M.C."/>
            <person name="Ball S.G."/>
            <person name="Gile G.H."/>
            <person name="Hirakawa Y."/>
            <person name="Hopkins J.F."/>
            <person name="Kuo A."/>
            <person name="Rensing S.A."/>
            <person name="Schmutz J."/>
            <person name="Symeonidi A."/>
            <person name="Elias M."/>
            <person name="Eveleigh R.J."/>
            <person name="Herman E.K."/>
            <person name="Klute M.J."/>
            <person name="Nakayama T."/>
            <person name="Obornik M."/>
            <person name="Reyes-Prieto A."/>
            <person name="Armbrust E.V."/>
            <person name="Aves S.J."/>
            <person name="Beiko R.G."/>
            <person name="Coutinho P."/>
            <person name="Dacks J.B."/>
            <person name="Durnford D.G."/>
            <person name="Fast N.M."/>
            <person name="Green B.R."/>
            <person name="Grisdale C.J."/>
            <person name="Hempel F."/>
            <person name="Henrissat B."/>
            <person name="Hoppner M.P."/>
            <person name="Ishida K."/>
            <person name="Kim E."/>
            <person name="Koreny L."/>
            <person name="Kroth P.G."/>
            <person name="Liu Y."/>
            <person name="Malik S.B."/>
            <person name="Maier U.G."/>
            <person name="McRose D."/>
            <person name="Mock T."/>
            <person name="Neilson J.A."/>
            <person name="Onodera N.T."/>
            <person name="Poole A.M."/>
            <person name="Pritham E.J."/>
            <person name="Richards T.A."/>
            <person name="Rocap G."/>
            <person name="Roy S.W."/>
            <person name="Sarai C."/>
            <person name="Schaack S."/>
            <person name="Shirato S."/>
            <person name="Slamovits C.H."/>
            <person name="Spencer D.F."/>
            <person name="Suzuki S."/>
            <person name="Worden A.Z."/>
            <person name="Zauner S."/>
            <person name="Barry K."/>
            <person name="Bell C."/>
            <person name="Bharti A.K."/>
            <person name="Crow J.A."/>
            <person name="Grimwood J."/>
            <person name="Kramer R."/>
            <person name="Lindquist E."/>
            <person name="Lucas S."/>
            <person name="Salamov A."/>
            <person name="McFadden G.I."/>
            <person name="Lane C.E."/>
            <person name="Keeling P.J."/>
            <person name="Gray M.W."/>
            <person name="Grigoriev I.V."/>
            <person name="Archibald J.M."/>
        </authorList>
    </citation>
    <scope>NUCLEOTIDE SEQUENCE</scope>
    <source>
        <strain evidence="2 4">CCMP2712</strain>
    </source>
</reference>
<sequence length="311" mass="33392">MARKGLATMLLGMATWMAASSSSYHGRHGMSSFIPSSPLPHDAWTDFLPPGSTLIPCVPFFRGLSEGRSGRHRDERKAHRLAAALRLNSFSRVHNSSPLVKRSEAVRSSTRTGPTHSMYLKRNDRDALGEEVQSINVIESDISADLTATEPDVSSSQKNSGKVLFNDVIVAYMFMMTQKFKQPTPLQRVYIDAVRLLMLNKTSHVTLSSHILPAIDHELLVSSNVTDLSMSFPLLQRQPATAAFAVAVPAALAVGGLMDLGLADAIMTIGMSGAAIGVGMELFTKSAGVFLGTSDPQPAQAGIEPVNSTKS</sequence>